<keyword evidence="4" id="KW-1185">Reference proteome</keyword>
<feature type="compositionally biased region" description="Polar residues" evidence="1">
    <location>
        <begin position="47"/>
        <end position="62"/>
    </location>
</feature>
<accession>A0A8H3VT23</accession>
<dbReference type="AlphaFoldDB" id="A0A8H3VT23"/>
<dbReference type="PANTHER" id="PTHR38795">
    <property type="entry name" value="DUF6604 DOMAIN-CONTAINING PROTEIN"/>
    <property type="match status" value="1"/>
</dbReference>
<evidence type="ECO:0000313" key="3">
    <source>
        <dbReference type="EMBL" id="KAE9993615.1"/>
    </source>
</evidence>
<name>A0A8H3VT23_VENIN</name>
<gene>
    <name evidence="3" type="ORF">EG327_004136</name>
</gene>
<comment type="caution">
    <text evidence="3">The sequence shown here is derived from an EMBL/GenBank/DDBJ whole genome shotgun (WGS) entry which is preliminary data.</text>
</comment>
<dbReference type="Proteomes" id="UP000490939">
    <property type="component" value="Unassembled WGS sequence"/>
</dbReference>
<dbReference type="InterPro" id="IPR046539">
    <property type="entry name" value="DUF6604"/>
</dbReference>
<proteinExistence type="predicted"/>
<organism evidence="3 4">
    <name type="scientific">Venturia inaequalis</name>
    <name type="common">Apple scab fungus</name>
    <dbReference type="NCBI Taxonomy" id="5025"/>
    <lineage>
        <taxon>Eukaryota</taxon>
        <taxon>Fungi</taxon>
        <taxon>Dikarya</taxon>
        <taxon>Ascomycota</taxon>
        <taxon>Pezizomycotina</taxon>
        <taxon>Dothideomycetes</taxon>
        <taxon>Pleosporomycetidae</taxon>
        <taxon>Venturiales</taxon>
        <taxon>Venturiaceae</taxon>
        <taxon>Venturia</taxon>
    </lineage>
</organism>
<evidence type="ECO:0000256" key="1">
    <source>
        <dbReference type="SAM" id="MobiDB-lite"/>
    </source>
</evidence>
<protein>
    <recommendedName>
        <fullName evidence="2">DUF6604 domain-containing protein</fullName>
    </recommendedName>
</protein>
<dbReference type="EMBL" id="WNWR01000025">
    <property type="protein sequence ID" value="KAE9993615.1"/>
    <property type="molecule type" value="Genomic_DNA"/>
</dbReference>
<feature type="region of interest" description="Disordered" evidence="1">
    <location>
        <begin position="31"/>
        <end position="76"/>
    </location>
</feature>
<reference evidence="3 4" key="1">
    <citation type="submission" date="2019-07" db="EMBL/GenBank/DDBJ databases">
        <title>Venturia inaequalis Genome Resource.</title>
        <authorList>
            <person name="Lichtner F.J."/>
        </authorList>
    </citation>
    <scope>NUCLEOTIDE SEQUENCE [LARGE SCALE GENOMIC DNA]</scope>
    <source>
        <strain evidence="3 4">DMI_063113</strain>
    </source>
</reference>
<dbReference type="PANTHER" id="PTHR38795:SF1">
    <property type="entry name" value="DUF6604 DOMAIN-CONTAINING PROTEIN"/>
    <property type="match status" value="1"/>
</dbReference>
<feature type="domain" description="DUF6604" evidence="2">
    <location>
        <begin position="10"/>
        <end position="312"/>
    </location>
</feature>
<evidence type="ECO:0000259" key="2">
    <source>
        <dbReference type="Pfam" id="PF20253"/>
    </source>
</evidence>
<sequence length="867" mass="97491">MATQLRTTHQSYKAYEKELANWLADTAAELENGNNKTKKRTPWPAGLTTSRSRSEGQNASSSDQHKAQHASSSVESTAAGESEYVLKVKEWIPTAELIAKASPPVVVPDYILKDFDRTIDLRQKACDACASPDSFMGKIRSYGYQLFDQIRGRPVADAGHAYFLQVLKDVHQVLRSIKPAVTNLEPASHPIRHQKIAKIKPQSILENRFAKLDFEITQATSKGEIASLVNELKREHGNTAHPKAQSVKKTTDESPESGVSFAIWCFFKDLNDLLAFVAQTWSEYCTGKLDLTAAAVAVNTAIALVRSMEENFHTQFPDHFKAMMRIYLESAPSASKSDIEDQNHTQSLFHEDVEESFLNIHSMLTACPKDFRNEKLAVESEDGTADNQYHEDKVALFEFLSSLQNMTTTADEIPAEDEFTRASRQFISDRKIPVWYLFAAKAYLVCRSLDQNIEFGLNALRSAANSAAKTIREEAIFRGHADAMGREQKSDEFLDLVTCDLRDWALEDPSSAYEDDLPDQKTISHRAAFLRINPILCGLVLLRIRIVLHDEGIGVANEWSTIQHAGYLYSAIQQRKRPRKAPLPNGTAAVDQKWTDMEFVIKLYGDTRFFYGARPRSPEGYFKQFFLTLGYSATNFASHRRKSQAQQSKHPKTLERLAPVSLMFRELVVGKNARTNFNLFDIQKVLEKVRSCSKLNESEASVETATGKNVSLDDASRQFTDEGVNTGEPSFKQANKEHSYTPVQLLTDLRTSLHSERIELAFNFLRFHRSCRTLLLNITRELKPELEEAGARGMYEQCELHLPITVGYIFITASDVGHLPGLDRAQAWPRNSLVAMRKAAMVVFEEIAGAGDVEVEALRVLGWEGDV</sequence>
<dbReference type="Pfam" id="PF20253">
    <property type="entry name" value="DUF6604"/>
    <property type="match status" value="1"/>
</dbReference>
<evidence type="ECO:0000313" key="4">
    <source>
        <dbReference type="Proteomes" id="UP000490939"/>
    </source>
</evidence>